<dbReference type="PROSITE" id="PS50865">
    <property type="entry name" value="ZF_MYND_2"/>
    <property type="match status" value="1"/>
</dbReference>
<dbReference type="GO" id="GO:0010276">
    <property type="term" value="F:phytol kinase activity"/>
    <property type="evidence" value="ECO:0007669"/>
    <property type="project" value="UniProtKB-EC"/>
</dbReference>
<evidence type="ECO:0000256" key="17">
    <source>
        <dbReference type="ARBA" id="ARBA00048889"/>
    </source>
</evidence>
<dbReference type="EC" id="2.7.1.182" evidence="16"/>
<dbReference type="EMBL" id="JAWWNJ010000155">
    <property type="protein sequence ID" value="KAK6980954.1"/>
    <property type="molecule type" value="Genomic_DNA"/>
</dbReference>
<dbReference type="Pfam" id="PF01753">
    <property type="entry name" value="zf-MYND"/>
    <property type="match status" value="1"/>
</dbReference>
<feature type="compositionally biased region" description="Basic residues" evidence="19">
    <location>
        <begin position="153"/>
        <end position="163"/>
    </location>
</feature>
<evidence type="ECO:0000256" key="15">
    <source>
        <dbReference type="ARBA" id="ARBA00024015"/>
    </source>
</evidence>
<keyword evidence="4" id="KW-0150">Chloroplast</keyword>
<accession>A0AAV9ZFM0</accession>
<evidence type="ECO:0000256" key="18">
    <source>
        <dbReference type="PROSITE-ProRule" id="PRU00134"/>
    </source>
</evidence>
<evidence type="ECO:0000256" key="6">
    <source>
        <dbReference type="ARBA" id="ARBA00022679"/>
    </source>
</evidence>
<comment type="catalytic activity">
    <reaction evidence="17">
        <text>phytol + CTP = phytyl phosphate + CDP + H(+)</text>
        <dbReference type="Rhea" id="RHEA:38055"/>
        <dbReference type="ChEBI" id="CHEBI:15378"/>
        <dbReference type="ChEBI" id="CHEBI:17327"/>
        <dbReference type="ChEBI" id="CHEBI:37563"/>
        <dbReference type="ChEBI" id="CHEBI:58069"/>
        <dbReference type="ChEBI" id="CHEBI:75483"/>
        <dbReference type="EC" id="2.7.1.182"/>
    </reaction>
</comment>
<evidence type="ECO:0000256" key="1">
    <source>
        <dbReference type="ARBA" id="ARBA00004141"/>
    </source>
</evidence>
<keyword evidence="12" id="KW-0809">Transit peptide</keyword>
<keyword evidence="14" id="KW-0472">Membrane</keyword>
<evidence type="ECO:0000256" key="16">
    <source>
        <dbReference type="ARBA" id="ARBA00039024"/>
    </source>
</evidence>
<reference evidence="21 22" key="1">
    <citation type="journal article" date="2024" name="J Genomics">
        <title>Draft genome sequencing and assembly of Favolaschia claudopus CIRM-BRFM 2984 isolated from oak limbs.</title>
        <authorList>
            <person name="Navarro D."/>
            <person name="Drula E."/>
            <person name="Chaduli D."/>
            <person name="Cazenave R."/>
            <person name="Ahrendt S."/>
            <person name="Wang J."/>
            <person name="Lipzen A."/>
            <person name="Daum C."/>
            <person name="Barry K."/>
            <person name="Grigoriev I.V."/>
            <person name="Favel A."/>
            <person name="Rosso M.N."/>
            <person name="Martin F."/>
        </authorList>
    </citation>
    <scope>NUCLEOTIDE SEQUENCE [LARGE SCALE GENOMIC DNA]</scope>
    <source>
        <strain evidence="21 22">CIRM-BRFM 2984</strain>
    </source>
</reference>
<keyword evidence="6" id="KW-0808">Transferase</keyword>
<comment type="subcellular location">
    <subcellularLocation>
        <location evidence="1">Membrane</location>
        <topology evidence="1">Multi-pass membrane protein</topology>
    </subcellularLocation>
    <subcellularLocation>
        <location evidence="2">Plastid</location>
        <location evidence="2">Chloroplast</location>
    </subcellularLocation>
</comment>
<keyword evidence="13" id="KW-1133">Transmembrane helix</keyword>
<evidence type="ECO:0000256" key="19">
    <source>
        <dbReference type="SAM" id="MobiDB-lite"/>
    </source>
</evidence>
<keyword evidence="7" id="KW-0812">Transmembrane</keyword>
<keyword evidence="22" id="KW-1185">Reference proteome</keyword>
<comment type="caution">
    <text evidence="21">The sequence shown here is derived from an EMBL/GenBank/DDBJ whole genome shotgun (WGS) entry which is preliminary data.</text>
</comment>
<evidence type="ECO:0000313" key="21">
    <source>
        <dbReference type="EMBL" id="KAK6980954.1"/>
    </source>
</evidence>
<sequence>GTLEDLRNLQKLVRSANEKHRIRYLPAFYHFLDPSKIPGPLDWESPQSERLPPSHRAYRLRLAGHTTHFDRYRLLSKSLPRMLGSSVPWTHFLHQYHDHLASTIESPDNDEPPYLTVYAWFVVFAAADSTKSKPPCSQAPPDSAAFSREHGVSHRHSKRRKHTSPSSPSLARFLGSLTFSDTAHIAELISGAGGAPHDLAPFIVHYLAHIAARHSTALTQAPGYHFSCVLRLIMVFTARKAAPDHIPYKNFIDVLAAHGLVLAGVAMGRGALMVLQNLLTGPQGVSYCSHEPSVRDSCRHWLRCPIQFGSGLDEEIRFFVRILLPPNMVYYHVAVAMSEVINDLFELVQSPELQILRACDNLACGEIHERSRLRRCSRCRSSYYCTRECQIADWRDGGHSKICESFTALTLNESQSCQLGFRERQFLRALVQEAYDEDINFICVEQLMLMAEDQQPFILFDFTCTPQEVSVESVHFAQWEYLAERARASRGRMRLHVIRVVEGLRKRLWVIPLRSSSNFIEEDLQWCLDIGVEETLANRGDLVEIH</sequence>
<protein>
    <recommendedName>
        <fullName evidence="16">phytol kinase</fullName>
        <ecNumber evidence="16">2.7.1.182</ecNumber>
    </recommendedName>
</protein>
<evidence type="ECO:0000256" key="4">
    <source>
        <dbReference type="ARBA" id="ARBA00022528"/>
    </source>
</evidence>
<feature type="region of interest" description="Disordered" evidence="19">
    <location>
        <begin position="132"/>
        <end position="169"/>
    </location>
</feature>
<evidence type="ECO:0000256" key="3">
    <source>
        <dbReference type="ARBA" id="ARBA00010794"/>
    </source>
</evidence>
<comment type="similarity">
    <text evidence="3">Belongs to the polyprenol kinase family.</text>
</comment>
<evidence type="ECO:0000256" key="14">
    <source>
        <dbReference type="ARBA" id="ARBA00023136"/>
    </source>
</evidence>
<dbReference type="AlphaFoldDB" id="A0AAV9ZFM0"/>
<dbReference type="InterPro" id="IPR039606">
    <property type="entry name" value="Phytol/farnesol_kinase"/>
</dbReference>
<dbReference type="PANTHER" id="PTHR32523">
    <property type="entry name" value="PHYTOL KINASE 1, CHLOROPLASTIC"/>
    <property type="match status" value="1"/>
</dbReference>
<feature type="domain" description="MYND-type" evidence="20">
    <location>
        <begin position="361"/>
        <end position="403"/>
    </location>
</feature>
<dbReference type="Gene3D" id="6.10.140.2220">
    <property type="match status" value="1"/>
</dbReference>
<gene>
    <name evidence="21" type="ORF">R3P38DRAFT_3116885</name>
</gene>
<evidence type="ECO:0000256" key="10">
    <source>
        <dbReference type="ARBA" id="ARBA00022777"/>
    </source>
</evidence>
<evidence type="ECO:0000256" key="2">
    <source>
        <dbReference type="ARBA" id="ARBA00004229"/>
    </source>
</evidence>
<keyword evidence="5" id="KW-0934">Plastid</keyword>
<dbReference type="Proteomes" id="UP001362999">
    <property type="component" value="Unassembled WGS sequence"/>
</dbReference>
<dbReference type="SUPFAM" id="SSF144232">
    <property type="entry name" value="HIT/MYND zinc finger-like"/>
    <property type="match status" value="1"/>
</dbReference>
<feature type="non-terminal residue" evidence="21">
    <location>
        <position position="1"/>
    </location>
</feature>
<evidence type="ECO:0000256" key="12">
    <source>
        <dbReference type="ARBA" id="ARBA00022946"/>
    </source>
</evidence>
<name>A0AAV9ZFM0_9AGAR</name>
<evidence type="ECO:0000256" key="9">
    <source>
        <dbReference type="ARBA" id="ARBA00022771"/>
    </source>
</evidence>
<evidence type="ECO:0000256" key="7">
    <source>
        <dbReference type="ARBA" id="ARBA00022692"/>
    </source>
</evidence>
<evidence type="ECO:0000256" key="8">
    <source>
        <dbReference type="ARBA" id="ARBA00022723"/>
    </source>
</evidence>
<dbReference type="GO" id="GO:0016020">
    <property type="term" value="C:membrane"/>
    <property type="evidence" value="ECO:0007669"/>
    <property type="project" value="UniProtKB-SubCell"/>
</dbReference>
<proteinExistence type="inferred from homology"/>
<keyword evidence="8" id="KW-0479">Metal-binding</keyword>
<evidence type="ECO:0000256" key="11">
    <source>
        <dbReference type="ARBA" id="ARBA00022833"/>
    </source>
</evidence>
<dbReference type="GO" id="GO:0008270">
    <property type="term" value="F:zinc ion binding"/>
    <property type="evidence" value="ECO:0007669"/>
    <property type="project" value="UniProtKB-KW"/>
</dbReference>
<evidence type="ECO:0000256" key="13">
    <source>
        <dbReference type="ARBA" id="ARBA00022989"/>
    </source>
</evidence>
<dbReference type="PANTHER" id="PTHR32523:SF8">
    <property type="entry name" value="DOLICHOL KINASE"/>
    <property type="match status" value="1"/>
</dbReference>
<evidence type="ECO:0000313" key="22">
    <source>
        <dbReference type="Proteomes" id="UP001362999"/>
    </source>
</evidence>
<organism evidence="21 22">
    <name type="scientific">Favolaschia claudopus</name>
    <dbReference type="NCBI Taxonomy" id="2862362"/>
    <lineage>
        <taxon>Eukaryota</taxon>
        <taxon>Fungi</taxon>
        <taxon>Dikarya</taxon>
        <taxon>Basidiomycota</taxon>
        <taxon>Agaricomycotina</taxon>
        <taxon>Agaricomycetes</taxon>
        <taxon>Agaricomycetidae</taxon>
        <taxon>Agaricales</taxon>
        <taxon>Marasmiineae</taxon>
        <taxon>Mycenaceae</taxon>
        <taxon>Favolaschia</taxon>
    </lineage>
</organism>
<evidence type="ECO:0000256" key="5">
    <source>
        <dbReference type="ARBA" id="ARBA00022640"/>
    </source>
</evidence>
<keyword evidence="9 18" id="KW-0863">Zinc-finger</keyword>
<comment type="pathway">
    <text evidence="15">Cofactor biosynthesis; tocopherol biosynthesis.</text>
</comment>
<keyword evidence="11" id="KW-0862">Zinc</keyword>
<evidence type="ECO:0000259" key="20">
    <source>
        <dbReference type="PROSITE" id="PS50865"/>
    </source>
</evidence>
<dbReference type="InterPro" id="IPR002893">
    <property type="entry name" value="Znf_MYND"/>
</dbReference>
<keyword evidence="10" id="KW-0418">Kinase</keyword>